<keyword evidence="1" id="KW-0812">Transmembrane</keyword>
<feature type="transmembrane region" description="Helical" evidence="1">
    <location>
        <begin position="122"/>
        <end position="147"/>
    </location>
</feature>
<feature type="transmembrane region" description="Helical" evidence="1">
    <location>
        <begin position="12"/>
        <end position="31"/>
    </location>
</feature>
<dbReference type="RefSeq" id="XP_018381178.1">
    <property type="nucleotide sequence ID" value="XM_018531673.1"/>
</dbReference>
<protein>
    <submittedName>
        <fullName evidence="2">Uncharacterized protein</fullName>
    </submittedName>
</protein>
<dbReference type="VEuPathDB" id="FungiDB:CC77DRAFT_436132"/>
<organism evidence="2 3">
    <name type="scientific">Alternaria alternata</name>
    <name type="common">Alternaria rot fungus</name>
    <name type="synonym">Torula alternata</name>
    <dbReference type="NCBI Taxonomy" id="5599"/>
    <lineage>
        <taxon>Eukaryota</taxon>
        <taxon>Fungi</taxon>
        <taxon>Dikarya</taxon>
        <taxon>Ascomycota</taxon>
        <taxon>Pezizomycotina</taxon>
        <taxon>Dothideomycetes</taxon>
        <taxon>Pleosporomycetidae</taxon>
        <taxon>Pleosporales</taxon>
        <taxon>Pleosporineae</taxon>
        <taxon>Pleosporaceae</taxon>
        <taxon>Alternaria</taxon>
        <taxon>Alternaria sect. Alternaria</taxon>
        <taxon>Alternaria alternata complex</taxon>
    </lineage>
</organism>
<evidence type="ECO:0000313" key="3">
    <source>
        <dbReference type="Proteomes" id="UP000077248"/>
    </source>
</evidence>
<proteinExistence type="predicted"/>
<dbReference type="KEGG" id="aalt:CC77DRAFT_436132"/>
<evidence type="ECO:0000256" key="1">
    <source>
        <dbReference type="SAM" id="Phobius"/>
    </source>
</evidence>
<keyword evidence="1" id="KW-0472">Membrane</keyword>
<accession>A0A177D931</accession>
<keyword evidence="3" id="KW-1185">Reference proteome</keyword>
<dbReference type="Proteomes" id="UP000077248">
    <property type="component" value="Unassembled WGS sequence"/>
</dbReference>
<feature type="transmembrane region" description="Helical" evidence="1">
    <location>
        <begin position="209"/>
        <end position="230"/>
    </location>
</feature>
<reference evidence="2 3" key="1">
    <citation type="submission" date="2016-05" db="EMBL/GenBank/DDBJ databases">
        <title>Comparative analysis of secretome profiles of manganese(II)-oxidizing ascomycete fungi.</title>
        <authorList>
            <consortium name="DOE Joint Genome Institute"/>
            <person name="Zeiner C.A."/>
            <person name="Purvine S.O."/>
            <person name="Zink E.M."/>
            <person name="Wu S."/>
            <person name="Pasa-Tolic L."/>
            <person name="Chaput D.L."/>
            <person name="Haridas S."/>
            <person name="Grigoriev I.V."/>
            <person name="Santelli C.M."/>
            <person name="Hansel C.M."/>
        </authorList>
    </citation>
    <scope>NUCLEOTIDE SEQUENCE [LARGE SCALE GENOMIC DNA]</scope>
    <source>
        <strain evidence="2 3">SRC1lrK2f</strain>
    </source>
</reference>
<feature type="transmembrane region" description="Helical" evidence="1">
    <location>
        <begin position="86"/>
        <end position="110"/>
    </location>
</feature>
<gene>
    <name evidence="2" type="ORF">CC77DRAFT_436132</name>
</gene>
<sequence>MHFPTLPTILQTTSLATSTTLLALSAVTVYLTTDYTSSLDYRVPAGSYKWVGRLGSPERGAYWDAVDSGSKDFDIVTLEYVNSNDIWILTSGCVGLVAGLMGWLAVWWMSRKEKHSTARPSSFPWMLVSSIFFGTAALAMSLTSTIFTSQTKARLQGATCIPNSVYTPANNYFVCTRELAACDQLENIYMENMEWSERMCKEARASRMILAPTLVCAVVLIVVWVAQIVVSRKRDTAVADMRVQRLQQEDKWEKSTVYEPMRYDMREKA</sequence>
<name>A0A177D931_ALTAL</name>
<dbReference type="GeneID" id="29117267"/>
<dbReference type="AlphaFoldDB" id="A0A177D931"/>
<evidence type="ECO:0000313" key="2">
    <source>
        <dbReference type="EMBL" id="OAG15757.1"/>
    </source>
</evidence>
<dbReference type="EMBL" id="KV441492">
    <property type="protein sequence ID" value="OAG15757.1"/>
    <property type="molecule type" value="Genomic_DNA"/>
</dbReference>
<keyword evidence="1" id="KW-1133">Transmembrane helix</keyword>